<accession>A0ABX1V730</accession>
<evidence type="ECO:0000313" key="2">
    <source>
        <dbReference type="Proteomes" id="UP000609651"/>
    </source>
</evidence>
<sequence>MRRLLASRARRVSRFGGLAALCLVGCSGQEDWQVETQPVSGSLRINDTIPENAVVTLHPQGGPIDVRKSKPWGKVQSDGTFTLQTYEQHDGAPPGTYALTVVWRKNPAVMGSPDQLGGAYDEVRESQWTVSVEEGREELAPIAIEGVELIRGEGRLMAPPDEPRSR</sequence>
<comment type="caution">
    <text evidence="1">The sequence shown here is derived from an EMBL/GenBank/DDBJ whole genome shotgun (WGS) entry which is preliminary data.</text>
</comment>
<reference evidence="1 2" key="1">
    <citation type="journal article" date="2020" name="Syst. Appl. Microbiol.">
        <title>Alienimonas chondri sp. nov., a novel planctomycete isolated from the biofilm of the red alga Chondrus crispus.</title>
        <authorList>
            <person name="Vitorino I."/>
            <person name="Albuquerque L."/>
            <person name="Wiegand S."/>
            <person name="Kallscheuer N."/>
            <person name="da Costa M.S."/>
            <person name="Lobo-da-Cunha A."/>
            <person name="Jogler C."/>
            <person name="Lage O.M."/>
        </authorList>
    </citation>
    <scope>NUCLEOTIDE SEQUENCE [LARGE SCALE GENOMIC DNA]</scope>
    <source>
        <strain evidence="1 2">LzC2</strain>
    </source>
</reference>
<dbReference type="Proteomes" id="UP000609651">
    <property type="component" value="Unassembled WGS sequence"/>
</dbReference>
<protein>
    <recommendedName>
        <fullName evidence="3">Carboxypeptidase regulatory-like domain-containing protein</fullName>
    </recommendedName>
</protein>
<evidence type="ECO:0008006" key="3">
    <source>
        <dbReference type="Google" id="ProtNLM"/>
    </source>
</evidence>
<evidence type="ECO:0000313" key="1">
    <source>
        <dbReference type="EMBL" id="NNJ24069.1"/>
    </source>
</evidence>
<dbReference type="RefSeq" id="WP_171182606.1">
    <property type="nucleotide sequence ID" value="NZ_WTPX01000002.1"/>
</dbReference>
<proteinExistence type="predicted"/>
<gene>
    <name evidence="1" type="ORF">LzC2_01180</name>
</gene>
<name>A0ABX1V730_9PLAN</name>
<organism evidence="1 2">
    <name type="scientific">Alienimonas chondri</name>
    <dbReference type="NCBI Taxonomy" id="2681879"/>
    <lineage>
        <taxon>Bacteria</taxon>
        <taxon>Pseudomonadati</taxon>
        <taxon>Planctomycetota</taxon>
        <taxon>Planctomycetia</taxon>
        <taxon>Planctomycetales</taxon>
        <taxon>Planctomycetaceae</taxon>
        <taxon>Alienimonas</taxon>
    </lineage>
</organism>
<keyword evidence="2" id="KW-1185">Reference proteome</keyword>
<dbReference type="EMBL" id="WTPX01000002">
    <property type="protein sequence ID" value="NNJ24069.1"/>
    <property type="molecule type" value="Genomic_DNA"/>
</dbReference>